<organism evidence="1 2">
    <name type="scientific">Paenibacillus chondroitinus</name>
    <dbReference type="NCBI Taxonomy" id="59842"/>
    <lineage>
        <taxon>Bacteria</taxon>
        <taxon>Bacillati</taxon>
        <taxon>Bacillota</taxon>
        <taxon>Bacilli</taxon>
        <taxon>Bacillales</taxon>
        <taxon>Paenibacillaceae</taxon>
        <taxon>Paenibacillus</taxon>
    </lineage>
</organism>
<dbReference type="EMBL" id="JAROBY010000026">
    <property type="protein sequence ID" value="MEB4795493.1"/>
    <property type="molecule type" value="Genomic_DNA"/>
</dbReference>
<sequence>MRQNQFSLQIRDNHKRVAIVGRDVYELKELPISDKNQEITAGMLLEAYSIARKGRGVGAIYDVSN</sequence>
<keyword evidence="2" id="KW-1185">Reference proteome</keyword>
<protein>
    <submittedName>
        <fullName evidence="1">Uncharacterized protein</fullName>
    </submittedName>
</protein>
<dbReference type="Proteomes" id="UP001355653">
    <property type="component" value="Unassembled WGS sequence"/>
</dbReference>
<gene>
    <name evidence="1" type="ORF">P5G65_16440</name>
</gene>
<evidence type="ECO:0000313" key="2">
    <source>
        <dbReference type="Proteomes" id="UP001355653"/>
    </source>
</evidence>
<accession>A0ABU6DCM9</accession>
<proteinExistence type="predicted"/>
<name>A0ABU6DCM9_9BACL</name>
<reference evidence="1 2" key="1">
    <citation type="submission" date="2023-03" db="EMBL/GenBank/DDBJ databases">
        <title>Bacillus Genome Sequencing.</title>
        <authorList>
            <person name="Dunlap C."/>
        </authorList>
    </citation>
    <scope>NUCLEOTIDE SEQUENCE [LARGE SCALE GENOMIC DNA]</scope>
    <source>
        <strain evidence="1 2">NRS-1351</strain>
    </source>
</reference>
<comment type="caution">
    <text evidence="1">The sequence shown here is derived from an EMBL/GenBank/DDBJ whole genome shotgun (WGS) entry which is preliminary data.</text>
</comment>
<evidence type="ECO:0000313" key="1">
    <source>
        <dbReference type="EMBL" id="MEB4795493.1"/>
    </source>
</evidence>
<dbReference type="RefSeq" id="WP_127452615.1">
    <property type="nucleotide sequence ID" value="NZ_JAROBY010000026.1"/>
</dbReference>